<accession>A0ABQ8UU61</accession>
<dbReference type="EC" id="3.1.3.3" evidence="3"/>
<dbReference type="PANTHER" id="PTHR43344:SF2">
    <property type="entry name" value="PHOSPHOSERINE PHOSPHATASE"/>
    <property type="match status" value="1"/>
</dbReference>
<gene>
    <name evidence="9" type="ORF">PAPYR_2301</name>
</gene>
<evidence type="ECO:0000313" key="10">
    <source>
        <dbReference type="Proteomes" id="UP001141327"/>
    </source>
</evidence>
<dbReference type="EMBL" id="JAPMOS010000008">
    <property type="protein sequence ID" value="KAJ4461267.1"/>
    <property type="molecule type" value="Genomic_DNA"/>
</dbReference>
<evidence type="ECO:0000256" key="6">
    <source>
        <dbReference type="ARBA" id="ARBA00022801"/>
    </source>
</evidence>
<organism evidence="9 10">
    <name type="scientific">Paratrimastix pyriformis</name>
    <dbReference type="NCBI Taxonomy" id="342808"/>
    <lineage>
        <taxon>Eukaryota</taxon>
        <taxon>Metamonada</taxon>
        <taxon>Preaxostyla</taxon>
        <taxon>Paratrimastigidae</taxon>
        <taxon>Paratrimastix</taxon>
    </lineage>
</organism>
<dbReference type="Pfam" id="PF00702">
    <property type="entry name" value="Hydrolase"/>
    <property type="match status" value="1"/>
</dbReference>
<comment type="caution">
    <text evidence="9">The sequence shown here is derived from an EMBL/GenBank/DDBJ whole genome shotgun (WGS) entry which is preliminary data.</text>
</comment>
<evidence type="ECO:0000256" key="1">
    <source>
        <dbReference type="ARBA" id="ARBA00001946"/>
    </source>
</evidence>
<dbReference type="InterPro" id="IPR036412">
    <property type="entry name" value="HAD-like_sf"/>
</dbReference>
<evidence type="ECO:0000256" key="5">
    <source>
        <dbReference type="ARBA" id="ARBA00022723"/>
    </source>
</evidence>
<evidence type="ECO:0000256" key="2">
    <source>
        <dbReference type="ARBA" id="ARBA00005135"/>
    </source>
</evidence>
<sequence length="284" mass="30635">MTEKPFEVCFLDVDGTVSDGLPSWHVCHRFLGTTEKAKENRRRFFAGEISYKEWGAMDASLFRGIKLSALREEMANSISLVHNAVDALRLLKQHAKMLVLLSGGLDIHCEAIVKKIDEYAPGEQLISQFITNTFVSDSNGLVQTVRCSVGDDEGNDKKWHIEAFCRERGINPADCLGIGDGFNDASMFAAVGTPIAFLGYSRADEARLLRDFFAQRPQNVVPERDLLAAAQRAIAIRQAQLASGTLCVCGAGFGRFSPVVGVTAGPAVTATAATTPTPPPATSG</sequence>
<comment type="cofactor">
    <cofactor evidence="1">
        <name>Mg(2+)</name>
        <dbReference type="ChEBI" id="CHEBI:18420"/>
    </cofactor>
</comment>
<proteinExistence type="predicted"/>
<keyword evidence="4" id="KW-0028">Amino-acid biosynthesis</keyword>
<dbReference type="PANTHER" id="PTHR43344">
    <property type="entry name" value="PHOSPHOSERINE PHOSPHATASE"/>
    <property type="match status" value="1"/>
</dbReference>
<evidence type="ECO:0000256" key="3">
    <source>
        <dbReference type="ARBA" id="ARBA00012640"/>
    </source>
</evidence>
<evidence type="ECO:0000256" key="4">
    <source>
        <dbReference type="ARBA" id="ARBA00022605"/>
    </source>
</evidence>
<keyword evidence="8" id="KW-0718">Serine biosynthesis</keyword>
<keyword evidence="6" id="KW-0378">Hydrolase</keyword>
<reference evidence="9" key="1">
    <citation type="journal article" date="2022" name="bioRxiv">
        <title>Genomics of Preaxostyla Flagellates Illuminates Evolutionary Transitions and the Path Towards Mitochondrial Loss.</title>
        <authorList>
            <person name="Novak L.V.F."/>
            <person name="Treitli S.C."/>
            <person name="Pyrih J."/>
            <person name="Halakuc P."/>
            <person name="Pipaliya S.V."/>
            <person name="Vacek V."/>
            <person name="Brzon O."/>
            <person name="Soukal P."/>
            <person name="Eme L."/>
            <person name="Dacks J.B."/>
            <person name="Karnkowska A."/>
            <person name="Elias M."/>
            <person name="Hampl V."/>
        </authorList>
    </citation>
    <scope>NUCLEOTIDE SEQUENCE</scope>
    <source>
        <strain evidence="9">RCP-MX</strain>
    </source>
</reference>
<evidence type="ECO:0000256" key="7">
    <source>
        <dbReference type="ARBA" id="ARBA00022842"/>
    </source>
</evidence>
<keyword evidence="10" id="KW-1185">Reference proteome</keyword>
<keyword evidence="7" id="KW-0460">Magnesium</keyword>
<dbReference type="Proteomes" id="UP001141327">
    <property type="component" value="Unassembled WGS sequence"/>
</dbReference>
<comment type="pathway">
    <text evidence="2">Amino-acid biosynthesis; L-serine biosynthesis; L-serine from 3-phospho-D-glycerate: step 3/3.</text>
</comment>
<protein>
    <recommendedName>
        <fullName evidence="3">phosphoserine phosphatase</fullName>
        <ecNumber evidence="3">3.1.3.3</ecNumber>
    </recommendedName>
</protein>
<dbReference type="InterPro" id="IPR023214">
    <property type="entry name" value="HAD_sf"/>
</dbReference>
<dbReference type="NCBIfam" id="TIGR01488">
    <property type="entry name" value="HAD-SF-IB"/>
    <property type="match status" value="1"/>
</dbReference>
<evidence type="ECO:0000256" key="8">
    <source>
        <dbReference type="ARBA" id="ARBA00023299"/>
    </source>
</evidence>
<dbReference type="InterPro" id="IPR050582">
    <property type="entry name" value="HAD-like_SerB"/>
</dbReference>
<keyword evidence="5" id="KW-0479">Metal-binding</keyword>
<dbReference type="Gene3D" id="3.40.50.1000">
    <property type="entry name" value="HAD superfamily/HAD-like"/>
    <property type="match status" value="1"/>
</dbReference>
<name>A0ABQ8UU61_9EUKA</name>
<dbReference type="SUPFAM" id="SSF56784">
    <property type="entry name" value="HAD-like"/>
    <property type="match status" value="1"/>
</dbReference>
<evidence type="ECO:0000313" key="9">
    <source>
        <dbReference type="EMBL" id="KAJ4461267.1"/>
    </source>
</evidence>